<evidence type="ECO:0000313" key="2">
    <source>
        <dbReference type="EMBL" id="GAH76514.1"/>
    </source>
</evidence>
<keyword evidence="1" id="KW-0812">Transmembrane</keyword>
<feature type="non-terminal residue" evidence="2">
    <location>
        <position position="43"/>
    </location>
</feature>
<keyword evidence="1" id="KW-1133">Transmembrane helix</keyword>
<name>X1JDW9_9ZZZZ</name>
<organism evidence="2">
    <name type="scientific">marine sediment metagenome</name>
    <dbReference type="NCBI Taxonomy" id="412755"/>
    <lineage>
        <taxon>unclassified sequences</taxon>
        <taxon>metagenomes</taxon>
        <taxon>ecological metagenomes</taxon>
    </lineage>
</organism>
<feature type="transmembrane region" description="Helical" evidence="1">
    <location>
        <begin position="20"/>
        <end position="38"/>
    </location>
</feature>
<dbReference type="EMBL" id="BARU01042828">
    <property type="protein sequence ID" value="GAH76514.1"/>
    <property type="molecule type" value="Genomic_DNA"/>
</dbReference>
<keyword evidence="1" id="KW-0472">Membrane</keyword>
<evidence type="ECO:0000256" key="1">
    <source>
        <dbReference type="SAM" id="Phobius"/>
    </source>
</evidence>
<reference evidence="2" key="1">
    <citation type="journal article" date="2014" name="Front. Microbiol.">
        <title>High frequency of phylogenetically diverse reductive dehalogenase-homologous genes in deep subseafloor sedimentary metagenomes.</title>
        <authorList>
            <person name="Kawai M."/>
            <person name="Futagami T."/>
            <person name="Toyoda A."/>
            <person name="Takaki Y."/>
            <person name="Nishi S."/>
            <person name="Hori S."/>
            <person name="Arai W."/>
            <person name="Tsubouchi T."/>
            <person name="Morono Y."/>
            <person name="Uchiyama I."/>
            <person name="Ito T."/>
            <person name="Fujiyama A."/>
            <person name="Inagaki F."/>
            <person name="Takami H."/>
        </authorList>
    </citation>
    <scope>NUCLEOTIDE SEQUENCE</scope>
    <source>
        <strain evidence="2">Expedition CK06-06</strain>
    </source>
</reference>
<accession>X1JDW9</accession>
<sequence>MTLGAHDYGIWSQVHVTINLILPFTTLGLTNAMVRFLAAEKNK</sequence>
<comment type="caution">
    <text evidence="2">The sequence shown here is derived from an EMBL/GenBank/DDBJ whole genome shotgun (WGS) entry which is preliminary data.</text>
</comment>
<protein>
    <submittedName>
        <fullName evidence="2">Uncharacterized protein</fullName>
    </submittedName>
</protein>
<proteinExistence type="predicted"/>
<dbReference type="AlphaFoldDB" id="X1JDW9"/>
<gene>
    <name evidence="2" type="ORF">S03H2_65720</name>
</gene>